<feature type="domain" description="HTH marR-type" evidence="4">
    <location>
        <begin position="35"/>
        <end position="168"/>
    </location>
</feature>
<protein>
    <submittedName>
        <fullName evidence="5">Unannotated protein</fullName>
    </submittedName>
</protein>
<keyword evidence="3" id="KW-0804">Transcription</keyword>
<reference evidence="5" key="1">
    <citation type="submission" date="2020-05" db="EMBL/GenBank/DDBJ databases">
        <authorList>
            <person name="Chiriac C."/>
            <person name="Salcher M."/>
            <person name="Ghai R."/>
            <person name="Kavagutti S V."/>
        </authorList>
    </citation>
    <scope>NUCLEOTIDE SEQUENCE</scope>
</reference>
<gene>
    <name evidence="5" type="ORF">UFOPK3937_00748</name>
</gene>
<dbReference type="InterPro" id="IPR036388">
    <property type="entry name" value="WH-like_DNA-bd_sf"/>
</dbReference>
<dbReference type="Gene3D" id="1.10.10.10">
    <property type="entry name" value="Winged helix-like DNA-binding domain superfamily/Winged helix DNA-binding domain"/>
    <property type="match status" value="1"/>
</dbReference>
<keyword evidence="2" id="KW-0238">DNA-binding</keyword>
<proteinExistence type="predicted"/>
<evidence type="ECO:0000256" key="1">
    <source>
        <dbReference type="ARBA" id="ARBA00023015"/>
    </source>
</evidence>
<organism evidence="5">
    <name type="scientific">freshwater metagenome</name>
    <dbReference type="NCBI Taxonomy" id="449393"/>
    <lineage>
        <taxon>unclassified sequences</taxon>
        <taxon>metagenomes</taxon>
        <taxon>ecological metagenomes</taxon>
    </lineage>
</organism>
<dbReference type="EMBL" id="CAFBOJ010000073">
    <property type="protein sequence ID" value="CAB4981309.1"/>
    <property type="molecule type" value="Genomic_DNA"/>
</dbReference>
<dbReference type="PANTHER" id="PTHR42756">
    <property type="entry name" value="TRANSCRIPTIONAL REGULATOR, MARR"/>
    <property type="match status" value="1"/>
</dbReference>
<evidence type="ECO:0000313" key="5">
    <source>
        <dbReference type="EMBL" id="CAB4981309.1"/>
    </source>
</evidence>
<evidence type="ECO:0000256" key="3">
    <source>
        <dbReference type="ARBA" id="ARBA00023163"/>
    </source>
</evidence>
<dbReference type="AlphaFoldDB" id="A0A6J7MRT1"/>
<dbReference type="PROSITE" id="PS50995">
    <property type="entry name" value="HTH_MARR_2"/>
    <property type="match status" value="1"/>
</dbReference>
<dbReference type="Pfam" id="PF01047">
    <property type="entry name" value="MarR"/>
    <property type="match status" value="1"/>
</dbReference>
<dbReference type="GO" id="GO:0003700">
    <property type="term" value="F:DNA-binding transcription factor activity"/>
    <property type="evidence" value="ECO:0007669"/>
    <property type="project" value="InterPro"/>
</dbReference>
<dbReference type="SMART" id="SM00347">
    <property type="entry name" value="HTH_MARR"/>
    <property type="match status" value="1"/>
</dbReference>
<dbReference type="GO" id="GO:0003677">
    <property type="term" value="F:DNA binding"/>
    <property type="evidence" value="ECO:0007669"/>
    <property type="project" value="UniProtKB-KW"/>
</dbReference>
<dbReference type="PANTHER" id="PTHR42756:SF1">
    <property type="entry name" value="TRANSCRIPTIONAL REPRESSOR OF EMRAB OPERON"/>
    <property type="match status" value="1"/>
</dbReference>
<dbReference type="PRINTS" id="PR00598">
    <property type="entry name" value="HTHMARR"/>
</dbReference>
<name>A0A6J7MRT1_9ZZZZ</name>
<sequence length="176" mass="20010">MRYIYAVEKPEKTAKVGHRKPPPTVIFVAPKAVASLYVAASIGRLSALFPRWMSKKVESQYDVTSSQLMLMFLLTQSEKMTMGQLAEMLDLTPRAITGIVDALTKKKFVFRNQDLSDHRITWIFLSPQGKSFLKTARPDIATKLGSLLSVLTRKEQVELVRLIEKLTDHMKEQIDE</sequence>
<keyword evidence="1" id="KW-0805">Transcription regulation</keyword>
<accession>A0A6J7MRT1</accession>
<evidence type="ECO:0000259" key="4">
    <source>
        <dbReference type="PROSITE" id="PS50995"/>
    </source>
</evidence>
<dbReference type="InterPro" id="IPR000835">
    <property type="entry name" value="HTH_MarR-typ"/>
</dbReference>
<dbReference type="SUPFAM" id="SSF46785">
    <property type="entry name" value="Winged helix' DNA-binding domain"/>
    <property type="match status" value="1"/>
</dbReference>
<evidence type="ECO:0000256" key="2">
    <source>
        <dbReference type="ARBA" id="ARBA00023125"/>
    </source>
</evidence>
<dbReference type="InterPro" id="IPR036390">
    <property type="entry name" value="WH_DNA-bd_sf"/>
</dbReference>